<name>A0A7G9YDH7_9EURY</name>
<evidence type="ECO:0000259" key="8">
    <source>
        <dbReference type="Pfam" id="PF00082"/>
    </source>
</evidence>
<feature type="active site" description="Charge relay system" evidence="5 6">
    <location>
        <position position="376"/>
    </location>
</feature>
<dbReference type="SUPFAM" id="SSF63446">
    <property type="entry name" value="Type I dockerin domain"/>
    <property type="match status" value="1"/>
</dbReference>
<evidence type="ECO:0000256" key="5">
    <source>
        <dbReference type="PIRSR" id="PIRSR615500-1"/>
    </source>
</evidence>
<evidence type="ECO:0000256" key="3">
    <source>
        <dbReference type="ARBA" id="ARBA00022801"/>
    </source>
</evidence>
<dbReference type="GO" id="GO:0006508">
    <property type="term" value="P:proteolysis"/>
    <property type="evidence" value="ECO:0007669"/>
    <property type="project" value="UniProtKB-KW"/>
</dbReference>
<dbReference type="InterPro" id="IPR036439">
    <property type="entry name" value="Dockerin_dom_sf"/>
</dbReference>
<dbReference type="Gene3D" id="2.60.40.10">
    <property type="entry name" value="Immunoglobulins"/>
    <property type="match status" value="1"/>
</dbReference>
<protein>
    <recommendedName>
        <fullName evidence="12">Peptidase S8/S53 domain-containing protein</fullName>
    </recommendedName>
</protein>
<dbReference type="SUPFAM" id="SSF52317">
    <property type="entry name" value="Class I glutamine amidotransferase-like"/>
    <property type="match status" value="2"/>
</dbReference>
<feature type="active site" description="Charge relay system" evidence="5 6">
    <location>
        <position position="206"/>
    </location>
</feature>
<dbReference type="Pfam" id="PF07705">
    <property type="entry name" value="CARDB"/>
    <property type="match status" value="1"/>
</dbReference>
<dbReference type="InterPro" id="IPR050131">
    <property type="entry name" value="Peptidase_S8_subtilisin-like"/>
</dbReference>
<dbReference type="Pfam" id="PF00082">
    <property type="entry name" value="Peptidase_S8"/>
    <property type="match status" value="1"/>
</dbReference>
<evidence type="ECO:0000259" key="9">
    <source>
        <dbReference type="Pfam" id="PF07705"/>
    </source>
</evidence>
<dbReference type="InterPro" id="IPR011635">
    <property type="entry name" value="CARDB"/>
</dbReference>
<dbReference type="InterPro" id="IPR015500">
    <property type="entry name" value="Peptidase_S8_subtilisin-rel"/>
</dbReference>
<dbReference type="InterPro" id="IPR029062">
    <property type="entry name" value="Class_I_gatase-like"/>
</dbReference>
<evidence type="ECO:0000256" key="2">
    <source>
        <dbReference type="ARBA" id="ARBA00022670"/>
    </source>
</evidence>
<dbReference type="Gene3D" id="1.10.1330.10">
    <property type="entry name" value="Dockerin domain"/>
    <property type="match status" value="1"/>
</dbReference>
<dbReference type="GO" id="GO:0000272">
    <property type="term" value="P:polysaccharide catabolic process"/>
    <property type="evidence" value="ECO:0007669"/>
    <property type="project" value="InterPro"/>
</dbReference>
<dbReference type="InterPro" id="IPR013783">
    <property type="entry name" value="Ig-like_fold"/>
</dbReference>
<evidence type="ECO:0000259" key="10">
    <source>
        <dbReference type="Pfam" id="PF20943"/>
    </source>
</evidence>
<keyword evidence="4 6" id="KW-0720">Serine protease</keyword>
<reference evidence="11" key="1">
    <citation type="submission" date="2020-06" db="EMBL/GenBank/DDBJ databases">
        <title>Unique genomic features of the anaerobic methanotrophic archaea.</title>
        <authorList>
            <person name="Chadwick G.L."/>
            <person name="Skennerton C.T."/>
            <person name="Laso-Perez R."/>
            <person name="Leu A.O."/>
            <person name="Speth D.R."/>
            <person name="Yu H."/>
            <person name="Morgan-Lang C."/>
            <person name="Hatzenpichler R."/>
            <person name="Goudeau D."/>
            <person name="Malmstrom R."/>
            <person name="Brazelton W.J."/>
            <person name="Woyke T."/>
            <person name="Hallam S.J."/>
            <person name="Tyson G.W."/>
            <person name="Wegener G."/>
            <person name="Boetius A."/>
            <person name="Orphan V."/>
        </authorList>
    </citation>
    <scope>NUCLEOTIDE SEQUENCE</scope>
</reference>
<organism evidence="11">
    <name type="scientific">Candidatus Methanogaster sp. ANME-2c ERB4</name>
    <dbReference type="NCBI Taxonomy" id="2759911"/>
    <lineage>
        <taxon>Archaea</taxon>
        <taxon>Methanobacteriati</taxon>
        <taxon>Methanobacteriota</taxon>
        <taxon>Stenosarchaea group</taxon>
        <taxon>Methanomicrobia</taxon>
        <taxon>Methanosarcinales</taxon>
        <taxon>ANME-2 cluster</taxon>
        <taxon>Candidatus Methanogasteraceae</taxon>
        <taxon>Candidatus Methanogaster</taxon>
    </lineage>
</organism>
<dbReference type="PANTHER" id="PTHR43806:SF11">
    <property type="entry name" value="CEREVISIN-RELATED"/>
    <property type="match status" value="1"/>
</dbReference>
<proteinExistence type="inferred from homology"/>
<evidence type="ECO:0000256" key="6">
    <source>
        <dbReference type="PROSITE-ProRule" id="PRU01240"/>
    </source>
</evidence>
<gene>
    <name evidence="11" type="ORF">FINKGBGL_00011</name>
</gene>
<feature type="active site" description="Charge relay system" evidence="5 6">
    <location>
        <position position="162"/>
    </location>
</feature>
<dbReference type="PROSITE" id="PS00136">
    <property type="entry name" value="SUBTILASE_ASP"/>
    <property type="match status" value="1"/>
</dbReference>
<dbReference type="SUPFAM" id="SSF52743">
    <property type="entry name" value="Subtilisin-like"/>
    <property type="match status" value="1"/>
</dbReference>
<dbReference type="PANTHER" id="PTHR43806">
    <property type="entry name" value="PEPTIDASE S8"/>
    <property type="match status" value="1"/>
</dbReference>
<evidence type="ECO:0000256" key="4">
    <source>
        <dbReference type="ARBA" id="ARBA00022825"/>
    </source>
</evidence>
<accession>A0A7G9YDH7</accession>
<comment type="similarity">
    <text evidence="1 6 7">Belongs to the peptidase S8 family.</text>
</comment>
<keyword evidence="2 6" id="KW-0645">Protease</keyword>
<dbReference type="Gene3D" id="3.40.50.200">
    <property type="entry name" value="Peptidase S8/S53 domain"/>
    <property type="match status" value="1"/>
</dbReference>
<dbReference type="InterPro" id="IPR022398">
    <property type="entry name" value="Peptidase_S8_His-AS"/>
</dbReference>
<dbReference type="PRINTS" id="PR00723">
    <property type="entry name" value="SUBTILISIN"/>
</dbReference>
<dbReference type="InterPro" id="IPR048295">
    <property type="entry name" value="DUF4785_C"/>
</dbReference>
<keyword evidence="3 6" id="KW-0378">Hydrolase</keyword>
<evidence type="ECO:0000256" key="1">
    <source>
        <dbReference type="ARBA" id="ARBA00011073"/>
    </source>
</evidence>
<dbReference type="InterPro" id="IPR000209">
    <property type="entry name" value="Peptidase_S8/S53_dom"/>
</dbReference>
<dbReference type="PROSITE" id="PS00137">
    <property type="entry name" value="SUBTILASE_HIS"/>
    <property type="match status" value="1"/>
</dbReference>
<dbReference type="PROSITE" id="PS00138">
    <property type="entry name" value="SUBTILASE_SER"/>
    <property type="match status" value="1"/>
</dbReference>
<dbReference type="InterPro" id="IPR023827">
    <property type="entry name" value="Peptidase_S8_Asp-AS"/>
</dbReference>
<dbReference type="CDD" id="cd07487">
    <property type="entry name" value="Peptidases_S8_1"/>
    <property type="match status" value="1"/>
</dbReference>
<dbReference type="EMBL" id="MT631167">
    <property type="protein sequence ID" value="QNO46061.1"/>
    <property type="molecule type" value="Genomic_DNA"/>
</dbReference>
<evidence type="ECO:0000313" key="11">
    <source>
        <dbReference type="EMBL" id="QNO46061.1"/>
    </source>
</evidence>
<dbReference type="Pfam" id="PF20943">
    <property type="entry name" value="DUF4785_3rd"/>
    <property type="match status" value="1"/>
</dbReference>
<evidence type="ECO:0000256" key="7">
    <source>
        <dbReference type="RuleBase" id="RU003355"/>
    </source>
</evidence>
<sequence length="1342" mass="144240">MNKGELSRFTRLLLIGVAICICAASHAGAADLRTVGDMNNNKIDDNLENRARLMRADDTIDIIVLYHQTETAARRSASASARLTSKRLASKTKYDYKIIGASALEIPAGNLEDLARDQGVKAVYPDYKVHALLDTSVPVIKADQARAIFGVFGKNVTIAVLDTGIDANHTSLDDLDDDPATDDDKVIAFRDFVNEQDDEPYDDEGHGTHCAGIAAGTAGGSDYAGVAPMSTIVGVKVLNETGYGATSDCIAGIEWCIAEKDVYGIDILSISWGSDVNGDGTSPMEIACDRAVDSGIVVCVAAGNDGSESGTIRIPASAGKVITVGAITDCLDSASFSSRGPTTDGRIKPDVCAVGVDVTAPDASSGDGYALHSGTSMSAPHVSGLVAMIIEYNPHISPSEIKEILCNTSTDLGNAGCDNIYGWGVVNATAALDEIGTIRVPLETGSTYDPGDRVTITGSTSNDTTAIPATITITTTAPDGSVVASDTTTSESDGSFYVDFTLPGNSEPGDYGVEVIASHNKEIGRRAINFKVGTLVILMDAPEYAVTGTPYLLSGCVKSDECVPVPGSDVNVSISSANGTAVYTSHDHSDDSGNFSVTWTPPDVGRYTVTITARDLKTLKVGINGTTFWSPCGVVTASVLDSWGTDHNERAIWGEDDLNKNWHLYGDYLVDIDYTTLDMENITYDDIAICGSDLLIISCAWDGGSWEFTDDEISAISRYVQDGHGIIATAGTFDSSAANNTGLAQLFGMAEIAGNMHDTIGVFMLYYPDHPLFERLDDPYYVQRLTTNYPWGTTTGSVLARSEDGYSAIITNSVTGTDQGYASVYFNHFPELDDGGAEPQLFYNAIVWAGTSHPEPDHDLGLSRFRHPERIDCDGYARFGVTVENNGLHDETDVIMNMSEDGVVINTTTIPVIASGSKVPLNLSWAPKSPGRHDLNLSVASKGSAGYCDDVLFNDRIRAKVDVPVARFNCGYSDCGVDIDCDGLYDHLAVNIGMDVMMAGRYTIKVDLNDRDGACIESKSNYTHIDPGKHVVRFNFTGIAIEDNGVDGPYHLKHLGLYDDSWTHNRLDYIPDAYTTAPYSHTEFQPHRAIVLIDRTHRTDKASQYSRWTESITDMRFLVRDYNGETINESTFEGCDIFVIPQALEPYTPAELSAIRSFVSGGGGLFVIGDQFPHIYTNLTEFAGICWEKIDGQNGTATDITPHKITDRVTSVYLPYPSSAIVVSGDAMEIVRDDEYGVMLAIYEGSGRVVGFVDEDSFKNPYIESGDNMVLGENIIEWLYSGTGAGLRGDLDCDGEITTADSVIALEMSVQGVYETGADMNNDRVVDSLDALMIAQCVWCAE</sequence>
<dbReference type="Gene3D" id="2.60.40.1930">
    <property type="match status" value="1"/>
</dbReference>
<dbReference type="InterPro" id="IPR036852">
    <property type="entry name" value="Peptidase_S8/S53_dom_sf"/>
</dbReference>
<feature type="domain" description="CARDB" evidence="9">
    <location>
        <begin position="877"/>
        <end position="941"/>
    </location>
</feature>
<dbReference type="GO" id="GO:0004252">
    <property type="term" value="F:serine-type endopeptidase activity"/>
    <property type="evidence" value="ECO:0007669"/>
    <property type="project" value="UniProtKB-UniRule"/>
</dbReference>
<dbReference type="InterPro" id="IPR023828">
    <property type="entry name" value="Peptidase_S8_Ser-AS"/>
</dbReference>
<evidence type="ECO:0008006" key="12">
    <source>
        <dbReference type="Google" id="ProtNLM"/>
    </source>
</evidence>
<feature type="domain" description="DUF4785" evidence="10">
    <location>
        <begin position="987"/>
        <end position="1060"/>
    </location>
</feature>
<feature type="domain" description="Peptidase S8/S53" evidence="8">
    <location>
        <begin position="153"/>
        <end position="424"/>
    </location>
</feature>
<dbReference type="PROSITE" id="PS51892">
    <property type="entry name" value="SUBTILASE"/>
    <property type="match status" value="1"/>
</dbReference>